<keyword evidence="4" id="KW-1185">Reference proteome</keyword>
<dbReference type="GO" id="GO:0003723">
    <property type="term" value="F:RNA binding"/>
    <property type="evidence" value="ECO:0007669"/>
    <property type="project" value="InterPro"/>
</dbReference>
<dbReference type="Pfam" id="PF01535">
    <property type="entry name" value="PPR"/>
    <property type="match status" value="1"/>
</dbReference>
<evidence type="ECO:0000256" key="1">
    <source>
        <dbReference type="ARBA" id="ARBA00022737"/>
    </source>
</evidence>
<dbReference type="OrthoDB" id="185373at2759"/>
<dbReference type="InterPro" id="IPR011990">
    <property type="entry name" value="TPR-like_helical_dom_sf"/>
</dbReference>
<dbReference type="EMBL" id="BSYR01000069">
    <property type="protein sequence ID" value="GMJ14559.1"/>
    <property type="molecule type" value="Genomic_DNA"/>
</dbReference>
<dbReference type="InterPro" id="IPR002885">
    <property type="entry name" value="PPR_rpt"/>
</dbReference>
<dbReference type="PROSITE" id="PS51375">
    <property type="entry name" value="PPR"/>
    <property type="match status" value="2"/>
</dbReference>
<evidence type="ECO:0008006" key="5">
    <source>
        <dbReference type="Google" id="ProtNLM"/>
    </source>
</evidence>
<dbReference type="AlphaFoldDB" id="A0A9W7MTE1"/>
<name>A0A9W7MTE1_HIBTR</name>
<dbReference type="Pfam" id="PF13041">
    <property type="entry name" value="PPR_2"/>
    <property type="match status" value="2"/>
</dbReference>
<comment type="caution">
    <text evidence="3">The sequence shown here is derived from an EMBL/GenBank/DDBJ whole genome shotgun (WGS) entry which is preliminary data.</text>
</comment>
<organism evidence="3 4">
    <name type="scientific">Hibiscus trionum</name>
    <name type="common">Flower of an hour</name>
    <dbReference type="NCBI Taxonomy" id="183268"/>
    <lineage>
        <taxon>Eukaryota</taxon>
        <taxon>Viridiplantae</taxon>
        <taxon>Streptophyta</taxon>
        <taxon>Embryophyta</taxon>
        <taxon>Tracheophyta</taxon>
        <taxon>Spermatophyta</taxon>
        <taxon>Magnoliopsida</taxon>
        <taxon>eudicotyledons</taxon>
        <taxon>Gunneridae</taxon>
        <taxon>Pentapetalae</taxon>
        <taxon>rosids</taxon>
        <taxon>malvids</taxon>
        <taxon>Malvales</taxon>
        <taxon>Malvaceae</taxon>
        <taxon>Malvoideae</taxon>
        <taxon>Hibiscus</taxon>
    </lineage>
</organism>
<dbReference type="PANTHER" id="PTHR47926">
    <property type="entry name" value="PENTATRICOPEPTIDE REPEAT-CONTAINING PROTEIN"/>
    <property type="match status" value="1"/>
</dbReference>
<sequence length="321" mass="35723">MLDPCIVACNAMLDAFGRNGEMGSALFLLNCMIEKDVVSWTSVINGFLRSKQFAKGIWGFEKMIGFSVKPNEATYVNVLSCCANLEERSGFYLGRQIHGYICRNEVVMTVFMGTSLVDFYGKKGHLEIAFRVFNQMLDRHVCTWNAMISSFACNGREKEALDLFEKMKAEGPCPNEVTFVAVLTACARTKRVEFGSELFQSMQCRYGIVPIIEHYGCMVDLLGRAGLLTQATEFVNAMPFRPDTSVLGALLGACKIHGAFELGNEVGRRLLELQPRHCGLYVALSTMNADKERWDLAADLRKAMVEAGIKKVSGYSFIDSL</sequence>
<dbReference type="PANTHER" id="PTHR47926:SF348">
    <property type="entry name" value="PENTATRICOPEPTIDE REPEAT-CONTAINING PROTEIN"/>
    <property type="match status" value="1"/>
</dbReference>
<keyword evidence="1" id="KW-0677">Repeat</keyword>
<reference evidence="3" key="1">
    <citation type="submission" date="2023-05" db="EMBL/GenBank/DDBJ databases">
        <title>Genome and transcriptome analyses reveal genes involved in the formation of fine ridges on petal epidermal cells in Hibiscus trionum.</title>
        <authorList>
            <person name="Koshimizu S."/>
            <person name="Masuda S."/>
            <person name="Ishii T."/>
            <person name="Shirasu K."/>
            <person name="Hoshino A."/>
            <person name="Arita M."/>
        </authorList>
    </citation>
    <scope>NUCLEOTIDE SEQUENCE</scope>
    <source>
        <strain evidence="3">Hamamatsu line</strain>
    </source>
</reference>
<dbReference type="Proteomes" id="UP001165190">
    <property type="component" value="Unassembled WGS sequence"/>
</dbReference>
<evidence type="ECO:0000313" key="4">
    <source>
        <dbReference type="Proteomes" id="UP001165190"/>
    </source>
</evidence>
<feature type="repeat" description="PPR" evidence="2">
    <location>
        <begin position="36"/>
        <end position="70"/>
    </location>
</feature>
<feature type="repeat" description="PPR" evidence="2">
    <location>
        <begin position="140"/>
        <end position="174"/>
    </location>
</feature>
<proteinExistence type="predicted"/>
<dbReference type="InterPro" id="IPR046848">
    <property type="entry name" value="E_motif"/>
</dbReference>
<accession>A0A9W7MTE1</accession>
<gene>
    <name evidence="3" type="ORF">HRI_005125100</name>
</gene>
<dbReference type="NCBIfam" id="TIGR00756">
    <property type="entry name" value="PPR"/>
    <property type="match status" value="4"/>
</dbReference>
<evidence type="ECO:0000256" key="2">
    <source>
        <dbReference type="PROSITE-ProRule" id="PRU00708"/>
    </source>
</evidence>
<dbReference type="GO" id="GO:0009451">
    <property type="term" value="P:RNA modification"/>
    <property type="evidence" value="ECO:0007669"/>
    <property type="project" value="InterPro"/>
</dbReference>
<dbReference type="InterPro" id="IPR046960">
    <property type="entry name" value="PPR_At4g14850-like_plant"/>
</dbReference>
<dbReference type="Pfam" id="PF20431">
    <property type="entry name" value="E_motif"/>
    <property type="match status" value="1"/>
</dbReference>
<evidence type="ECO:0000313" key="3">
    <source>
        <dbReference type="EMBL" id="GMJ14559.1"/>
    </source>
</evidence>
<dbReference type="FunFam" id="1.25.40.10:FF:000090">
    <property type="entry name" value="Pentatricopeptide repeat-containing protein, chloroplastic"/>
    <property type="match status" value="1"/>
</dbReference>
<protein>
    <recommendedName>
        <fullName evidence="5">Pentatricopeptide repeat-containing protein</fullName>
    </recommendedName>
</protein>
<dbReference type="Gene3D" id="1.25.40.10">
    <property type="entry name" value="Tetratricopeptide repeat domain"/>
    <property type="match status" value="2"/>
</dbReference>